<name>A0A2I4H371_JUGRE</name>
<dbReference type="PANTHER" id="PTHR47270:SF3">
    <property type="entry name" value="HYPOTETICAL PROTEIN"/>
    <property type="match status" value="1"/>
</dbReference>
<feature type="compositionally biased region" description="Basic and acidic residues" evidence="2">
    <location>
        <begin position="218"/>
        <end position="233"/>
    </location>
</feature>
<feature type="coiled-coil region" evidence="1">
    <location>
        <begin position="686"/>
        <end position="860"/>
    </location>
</feature>
<evidence type="ECO:0000256" key="1">
    <source>
        <dbReference type="SAM" id="Coils"/>
    </source>
</evidence>
<dbReference type="PROSITE" id="PS51840">
    <property type="entry name" value="C2_NT"/>
    <property type="match status" value="1"/>
</dbReference>
<feature type="coiled-coil region" evidence="1">
    <location>
        <begin position="309"/>
        <end position="343"/>
    </location>
</feature>
<dbReference type="RefSeq" id="XP_018850593.2">
    <property type="nucleotide sequence ID" value="XM_018995048.2"/>
</dbReference>
<dbReference type="Proteomes" id="UP000235220">
    <property type="component" value="Chromosome 4"/>
</dbReference>
<keyword evidence="1" id="KW-0175">Coiled coil</keyword>
<dbReference type="InterPro" id="IPR019448">
    <property type="entry name" value="NT-C2"/>
</dbReference>
<reference evidence="4" key="1">
    <citation type="submission" date="2025-08" db="UniProtKB">
        <authorList>
            <consortium name="RefSeq"/>
        </authorList>
    </citation>
    <scope>IDENTIFICATION</scope>
    <source>
        <tissue evidence="4">Leaves</tissue>
    </source>
</reference>
<feature type="coiled-coil region" evidence="1">
    <location>
        <begin position="985"/>
        <end position="1083"/>
    </location>
</feature>
<dbReference type="PANTHER" id="PTHR47270">
    <property type="entry name" value="PROTEIN MLP1-LIKE"/>
    <property type="match status" value="1"/>
</dbReference>
<dbReference type="Gramene" id="Jr04_22430_p1">
    <property type="protein sequence ID" value="cds.Jr04_22430_p1"/>
    <property type="gene ID" value="Jr04_22430"/>
</dbReference>
<dbReference type="KEGG" id="jre:109013099"/>
<organism evidence="3 4">
    <name type="scientific">Juglans regia</name>
    <name type="common">English walnut</name>
    <dbReference type="NCBI Taxonomy" id="51240"/>
    <lineage>
        <taxon>Eukaryota</taxon>
        <taxon>Viridiplantae</taxon>
        <taxon>Streptophyta</taxon>
        <taxon>Embryophyta</taxon>
        <taxon>Tracheophyta</taxon>
        <taxon>Spermatophyta</taxon>
        <taxon>Magnoliopsida</taxon>
        <taxon>eudicotyledons</taxon>
        <taxon>Gunneridae</taxon>
        <taxon>Pentapetalae</taxon>
        <taxon>rosids</taxon>
        <taxon>fabids</taxon>
        <taxon>Fagales</taxon>
        <taxon>Juglandaceae</taxon>
        <taxon>Juglans</taxon>
    </lineage>
</organism>
<gene>
    <name evidence="4" type="primary">LOC109013099</name>
</gene>
<proteinExistence type="predicted"/>
<accession>A0A2I4H371</accession>
<feature type="region of interest" description="Disordered" evidence="2">
    <location>
        <begin position="1274"/>
        <end position="1293"/>
    </location>
</feature>
<feature type="compositionally biased region" description="Low complexity" evidence="2">
    <location>
        <begin position="184"/>
        <end position="195"/>
    </location>
</feature>
<dbReference type="OrthoDB" id="658575at2759"/>
<dbReference type="GeneID" id="109013099"/>
<feature type="region of interest" description="Disordered" evidence="2">
    <location>
        <begin position="169"/>
        <end position="291"/>
    </location>
</feature>
<keyword evidence="3" id="KW-1185">Reference proteome</keyword>
<feature type="coiled-coil region" evidence="1">
    <location>
        <begin position="1363"/>
        <end position="1390"/>
    </location>
</feature>
<evidence type="ECO:0000313" key="4">
    <source>
        <dbReference type="RefSeq" id="XP_018850593.2"/>
    </source>
</evidence>
<protein>
    <submittedName>
        <fullName evidence="4">Intracellular protein transport protein USO1-like</fullName>
    </submittedName>
</protein>
<dbReference type="STRING" id="51240.A0A2I4H371"/>
<evidence type="ECO:0000256" key="2">
    <source>
        <dbReference type="SAM" id="MobiDB-lite"/>
    </source>
</evidence>
<sequence length="1469" mass="167486">MFALHNKNKHAKSGYIVDFNFSLFKALQVPKGWDKLLISIFSVDTGKTVAKSGKALVHNGSCQWTDILSESTWVNSQDDSSNELEECFLKLVVSMGSARSDILGEAIVNMTSYMGSTAPVPVSLPLKKCNYGTVLQVKIHCLIPRIKLRDEESKEMNFRMEDQEANYHDVYSKSDGSGSPFTRSLGSSSSKYLGSTFHPGEPRSRETSFSESGSYHSYDSREGSTSIGREKCSPRSNLSSDGHSLIGRQEAMSPQNSGYLCSNPAGGPYQSDHSPFDSQLKGLGNHSQNSQQEFVMSSLNPSGSSKSLMEAAQDTIEELHAEAKMWERNARKLMLDLDILRKEFTDQSKNHENLSMELTAAYAERDGLKKAVEQLKLSLERPMVQQTETEHSKLQDEGISHIQKELKDELKFQKESNADLAMQLQRSQASNLELVSVLQELEETIENQKIEIENLSAPQSKFDDIENLIQVNTEENRNLMLQLQHLQESEKNLQVMVQLLERGSEEKTRPTNEGNLNKQTHLAIETEYKDKLYTKDEEIVSLRAKLCESLNGRYFPEMGSLNEVDVNLIGQMEVSKEKVQELERECNELTDENLELLFKLKEATKNSMVGDTSFDIPTHDLLNKSSTRFKSEATGHKYITQTPGPEDKLKNKDLREIEYNNVLPTQELESLNMELQLRVIEQGKKLTEKVSEIAKLESKLLSKEEEIGVLGWGRNELEAKVSNFQNEKNQLEEQMEVVQRESDITSKCLNDLRNDLMALSSSLDSHVSANKILERKSSELQNEKYELELCISELKQENVQLSALISGLEDQLRYLTDEKDSNQLELENSKSYVQRLQDEISELKIERDSEKADMKEKLQDMQNSWSKAHEEREYLRSANPKLKATAESLVEECSTLKKSNRELRKQETVLHEQCSFLEAKLKESERNFADCSQRVGILEENLSSMLVDISSKEKSLISELDALLDDSKLKKEKFIIGEGLSNQMYLEKNLKVETLQQEVEHLTKKLYVIHEEKERIASDAMLEVSSLREDNANLESDLQEFQSKMTWIENELNIIGIGSGSKLQSLMDELSASKQNQEVLRANHEKVLKLLENYKADEEKFRTTVNGLELRLTVSEYAREQLLEESKDLKVRLQNMENLHDEVLAFKNELHAAKFEKESLEASLQLISGECEDLKAEKSLLVENICTLQKAMSEIDECKCNRVGSAEKLLQMDCGRMEKEALCVHDAELNNELSQIRIANRQYQWKIQLLGEEKDQGIKKAQALEEELKLMKDGKLDQRQSSSNKIPSFSKIDSKVTPVHEDMNPIKHRDSKRRQSWKNGEVQELVKDQKKLYSNQYQRVENGGNENLDGSPHAVGVDPASKLQLLENELAKVMEENKVYKAQIDRLLSECPSRQAKVPRKSTDEDEIVTKESTGRTISSLEAELLDIRERYLHMSLKYAEVEAQREELVMKLKAAKKVNRWPSLNSLP</sequence>
<feature type="coiled-coil region" evidence="1">
    <location>
        <begin position="403"/>
        <end position="458"/>
    </location>
</feature>
<feature type="coiled-coil region" evidence="1">
    <location>
        <begin position="572"/>
        <end position="606"/>
    </location>
</feature>
<feature type="coiled-coil region" evidence="1">
    <location>
        <begin position="886"/>
        <end position="941"/>
    </location>
</feature>
<feature type="coiled-coil region" evidence="1">
    <location>
        <begin position="1119"/>
        <end position="1177"/>
    </location>
</feature>
<evidence type="ECO:0000313" key="3">
    <source>
        <dbReference type="Proteomes" id="UP000235220"/>
    </source>
</evidence>
<dbReference type="Pfam" id="PF10358">
    <property type="entry name" value="NT-C2"/>
    <property type="match status" value="1"/>
</dbReference>